<reference evidence="1" key="2">
    <citation type="submission" date="2020-06" db="EMBL/GenBank/DDBJ databases">
        <title>Helianthus annuus Genome sequencing and assembly Release 2.</title>
        <authorList>
            <person name="Gouzy J."/>
            <person name="Langlade N."/>
            <person name="Munos S."/>
        </authorList>
    </citation>
    <scope>NUCLEOTIDE SEQUENCE</scope>
    <source>
        <tissue evidence="1">Leaves</tissue>
    </source>
</reference>
<keyword evidence="2" id="KW-1185">Reference proteome</keyword>
<proteinExistence type="predicted"/>
<sequence length="65" mass="7306">MVAGYLLASFLPCSSYHGQLRSCRSCVIIPGSKKLKQWKPYTDLILSVRFSTAQTAGEYWTAFLD</sequence>
<evidence type="ECO:0000313" key="1">
    <source>
        <dbReference type="EMBL" id="KAF5823608.1"/>
    </source>
</evidence>
<gene>
    <name evidence="1" type="ORF">HanXRQr2_Chr01g0040181</name>
</gene>
<reference evidence="1" key="1">
    <citation type="journal article" date="2017" name="Nature">
        <title>The sunflower genome provides insights into oil metabolism, flowering and Asterid evolution.</title>
        <authorList>
            <person name="Badouin H."/>
            <person name="Gouzy J."/>
            <person name="Grassa C.J."/>
            <person name="Murat F."/>
            <person name="Staton S.E."/>
            <person name="Cottret L."/>
            <person name="Lelandais-Briere C."/>
            <person name="Owens G.L."/>
            <person name="Carrere S."/>
            <person name="Mayjonade B."/>
            <person name="Legrand L."/>
            <person name="Gill N."/>
            <person name="Kane N.C."/>
            <person name="Bowers J.E."/>
            <person name="Hubner S."/>
            <person name="Bellec A."/>
            <person name="Berard A."/>
            <person name="Berges H."/>
            <person name="Blanchet N."/>
            <person name="Boniface M.C."/>
            <person name="Brunel D."/>
            <person name="Catrice O."/>
            <person name="Chaidir N."/>
            <person name="Claudel C."/>
            <person name="Donnadieu C."/>
            <person name="Faraut T."/>
            <person name="Fievet G."/>
            <person name="Helmstetter N."/>
            <person name="King M."/>
            <person name="Knapp S.J."/>
            <person name="Lai Z."/>
            <person name="Le Paslier M.C."/>
            <person name="Lippi Y."/>
            <person name="Lorenzon L."/>
            <person name="Mandel J.R."/>
            <person name="Marage G."/>
            <person name="Marchand G."/>
            <person name="Marquand E."/>
            <person name="Bret-Mestries E."/>
            <person name="Morien E."/>
            <person name="Nambeesan S."/>
            <person name="Nguyen T."/>
            <person name="Pegot-Espagnet P."/>
            <person name="Pouilly N."/>
            <person name="Raftis F."/>
            <person name="Sallet E."/>
            <person name="Schiex T."/>
            <person name="Thomas J."/>
            <person name="Vandecasteele C."/>
            <person name="Vares D."/>
            <person name="Vear F."/>
            <person name="Vautrin S."/>
            <person name="Crespi M."/>
            <person name="Mangin B."/>
            <person name="Burke J.M."/>
            <person name="Salse J."/>
            <person name="Munos S."/>
            <person name="Vincourt P."/>
            <person name="Rieseberg L.H."/>
            <person name="Langlade N.B."/>
        </authorList>
    </citation>
    <scope>NUCLEOTIDE SEQUENCE</scope>
    <source>
        <tissue evidence="1">Leaves</tissue>
    </source>
</reference>
<dbReference type="Proteomes" id="UP000215914">
    <property type="component" value="Unassembled WGS sequence"/>
</dbReference>
<name>A0A9K3JYZ9_HELAN</name>
<dbReference type="Gramene" id="mRNA:HanXRQr2_Chr01g0040181">
    <property type="protein sequence ID" value="mRNA:HanXRQr2_Chr01g0040181"/>
    <property type="gene ID" value="HanXRQr2_Chr01g0040181"/>
</dbReference>
<comment type="caution">
    <text evidence="1">The sequence shown here is derived from an EMBL/GenBank/DDBJ whole genome shotgun (WGS) entry which is preliminary data.</text>
</comment>
<evidence type="ECO:0000313" key="2">
    <source>
        <dbReference type="Proteomes" id="UP000215914"/>
    </source>
</evidence>
<dbReference type="AlphaFoldDB" id="A0A9K3JYZ9"/>
<organism evidence="1 2">
    <name type="scientific">Helianthus annuus</name>
    <name type="common">Common sunflower</name>
    <dbReference type="NCBI Taxonomy" id="4232"/>
    <lineage>
        <taxon>Eukaryota</taxon>
        <taxon>Viridiplantae</taxon>
        <taxon>Streptophyta</taxon>
        <taxon>Embryophyta</taxon>
        <taxon>Tracheophyta</taxon>
        <taxon>Spermatophyta</taxon>
        <taxon>Magnoliopsida</taxon>
        <taxon>eudicotyledons</taxon>
        <taxon>Gunneridae</taxon>
        <taxon>Pentapetalae</taxon>
        <taxon>asterids</taxon>
        <taxon>campanulids</taxon>
        <taxon>Asterales</taxon>
        <taxon>Asteraceae</taxon>
        <taxon>Asteroideae</taxon>
        <taxon>Heliantheae alliance</taxon>
        <taxon>Heliantheae</taxon>
        <taxon>Helianthus</taxon>
    </lineage>
</organism>
<dbReference type="EMBL" id="MNCJ02000316">
    <property type="protein sequence ID" value="KAF5823608.1"/>
    <property type="molecule type" value="Genomic_DNA"/>
</dbReference>
<accession>A0A9K3JYZ9</accession>
<protein>
    <submittedName>
        <fullName evidence="1">Uncharacterized protein</fullName>
    </submittedName>
</protein>